<keyword evidence="6 9" id="KW-0503">Monooxygenase</keyword>
<comment type="cofactor">
    <cofactor evidence="1 7">
        <name>Fe(2+)</name>
        <dbReference type="ChEBI" id="CHEBI:29033"/>
    </cofactor>
</comment>
<keyword evidence="3 7" id="KW-0479">Metal-binding</keyword>
<dbReference type="PANTHER" id="PTHR11473:SF24">
    <property type="entry name" value="PHENYLALANINE-4-HYDROXYLASE"/>
    <property type="match status" value="1"/>
</dbReference>
<sequence length="580" mass="64771">METDFLPPHLRKYVVEQHYEKYTPVDQAVWRYILRQLKAFLSKHAHECYVEGLEKTGINIEKIPRIEDVSAKLKEFGWRALPVSGFIPPAAFMELQSLGVLPIASDMRTLEHLLYTPAPDIVHEAAGHAPILIHPEFSEYLRQYAQVAKKAIISKEDLDLYEAIRDLSDIKENPASTPEQIKAAEEHLEIVSKNMSHVSEASELSRMNWWTAEYGLIGTLDNPKIFGAGLLSSVGESKWCLSQKVKKLPLTVDCIKQTYDITEPQPQLFVTPDFKTLSKVLEDMAQQMAFRLGGLAGLNKAIEAHSVNTAELNSGIQISGQIVEAITDAKGQVAYLRLSGPTQLCYMDQELSGHDKKYHAHGFGTPVGFLKAHPKKCPSTFTDAEWAELQVESGKTTRLEFTSGVVVTGVVQYRLIKNSKTITLTLENAKAELNGRVLFAPEWGTYDMAIGSSVTSVFGGPADREAYGETVDFIAKRVPVPSYSEQELSRHRNYGAVRKLREEKVQGSKLTEELSEILQSHRSLFAEDWLLLLEALEILQARDPQSSLKKQIEEDLARLAKKDEKTQGLIQDGLTLAGAL</sequence>
<dbReference type="NCBIfam" id="NF010657">
    <property type="entry name" value="PRK14056.1"/>
    <property type="match status" value="1"/>
</dbReference>
<evidence type="ECO:0000256" key="4">
    <source>
        <dbReference type="ARBA" id="ARBA00023002"/>
    </source>
</evidence>
<dbReference type="GO" id="GO:0005506">
    <property type="term" value="F:iron ion binding"/>
    <property type="evidence" value="ECO:0007669"/>
    <property type="project" value="InterPro"/>
</dbReference>
<dbReference type="InterPro" id="IPR001273">
    <property type="entry name" value="ArAA_hydroxylase"/>
</dbReference>
<evidence type="ECO:0000313" key="10">
    <source>
        <dbReference type="Proteomes" id="UP000075391"/>
    </source>
</evidence>
<evidence type="ECO:0000256" key="2">
    <source>
        <dbReference type="ARBA" id="ARBA00009712"/>
    </source>
</evidence>
<evidence type="ECO:0000256" key="6">
    <source>
        <dbReference type="ARBA" id="ARBA00023033"/>
    </source>
</evidence>
<feature type="binding site" evidence="7">
    <location>
        <position position="213"/>
    </location>
    <ligand>
        <name>Fe cation</name>
        <dbReference type="ChEBI" id="CHEBI:24875"/>
    </ligand>
</feature>
<evidence type="ECO:0000259" key="8">
    <source>
        <dbReference type="PROSITE" id="PS51410"/>
    </source>
</evidence>
<comment type="caution">
    <text evidence="9">The sequence shown here is derived from an EMBL/GenBank/DDBJ whole genome shotgun (WGS) entry which is preliminary data.</text>
</comment>
<proteinExistence type="inferred from homology"/>
<dbReference type="EMBL" id="LUKF01000001">
    <property type="protein sequence ID" value="KYG70536.1"/>
    <property type="molecule type" value="Genomic_DNA"/>
</dbReference>
<dbReference type="GO" id="GO:0009072">
    <property type="term" value="P:aromatic amino acid metabolic process"/>
    <property type="evidence" value="ECO:0007669"/>
    <property type="project" value="InterPro"/>
</dbReference>
<name>A0A150WVU8_BDEBC</name>
<protein>
    <submittedName>
        <fullName evidence="9">Phenylalanine 4-monooxygenase</fullName>
    </submittedName>
</protein>
<dbReference type="SUPFAM" id="SSF56534">
    <property type="entry name" value="Aromatic aminoacid monoxygenases, catalytic and oligomerization domains"/>
    <property type="match status" value="1"/>
</dbReference>
<dbReference type="InterPro" id="IPR036951">
    <property type="entry name" value="ArAA_hydroxylase_sf"/>
</dbReference>
<dbReference type="CDD" id="cd00361">
    <property type="entry name" value="arom_aa_hydroxylase"/>
    <property type="match status" value="1"/>
</dbReference>
<dbReference type="PROSITE" id="PS51410">
    <property type="entry name" value="BH4_AAA_HYDROXYL_2"/>
    <property type="match status" value="1"/>
</dbReference>
<feature type="binding site" evidence="7">
    <location>
        <position position="123"/>
    </location>
    <ligand>
        <name>Fe cation</name>
        <dbReference type="ChEBI" id="CHEBI:24875"/>
    </ligand>
</feature>
<accession>A0A150WVU8</accession>
<feature type="domain" description="Biopterin-dependent aromatic amino acid hydroxylase family profile" evidence="8">
    <location>
        <begin position="1"/>
        <end position="334"/>
    </location>
</feature>
<dbReference type="OrthoDB" id="5287525at2"/>
<dbReference type="PANTHER" id="PTHR11473">
    <property type="entry name" value="AROMATIC AMINO ACID HYDROXYLASE"/>
    <property type="match status" value="1"/>
</dbReference>
<comment type="similarity">
    <text evidence="2">Belongs to the biopterin-dependent aromatic amino acid hydroxylase family.</text>
</comment>
<dbReference type="GO" id="GO:0016714">
    <property type="term" value="F:oxidoreductase activity, acting on paired donors, with incorporation or reduction of molecular oxygen, reduced pteridine as one donor, and incorporation of one atom of oxygen"/>
    <property type="evidence" value="ECO:0007669"/>
    <property type="project" value="InterPro"/>
</dbReference>
<dbReference type="RefSeq" id="WP_063242313.1">
    <property type="nucleotide sequence ID" value="NZ_LUKF01000001.1"/>
</dbReference>
<organism evidence="9 10">
    <name type="scientific">Bdellovibrio bacteriovorus</name>
    <dbReference type="NCBI Taxonomy" id="959"/>
    <lineage>
        <taxon>Bacteria</taxon>
        <taxon>Pseudomonadati</taxon>
        <taxon>Bdellovibrionota</taxon>
        <taxon>Bdellovibrionia</taxon>
        <taxon>Bdellovibrionales</taxon>
        <taxon>Pseudobdellovibrionaceae</taxon>
        <taxon>Bdellovibrio</taxon>
    </lineage>
</organism>
<feature type="binding site" evidence="7">
    <location>
        <position position="128"/>
    </location>
    <ligand>
        <name>Fe cation</name>
        <dbReference type="ChEBI" id="CHEBI:24875"/>
    </ligand>
</feature>
<keyword evidence="4" id="KW-0560">Oxidoreductase</keyword>
<evidence type="ECO:0000256" key="5">
    <source>
        <dbReference type="ARBA" id="ARBA00023004"/>
    </source>
</evidence>
<dbReference type="InterPro" id="IPR036329">
    <property type="entry name" value="Aro-AA_hydroxylase_C_sf"/>
</dbReference>
<dbReference type="AlphaFoldDB" id="A0A150WVU8"/>
<dbReference type="Pfam" id="PF00351">
    <property type="entry name" value="Biopterin_H"/>
    <property type="match status" value="2"/>
</dbReference>
<dbReference type="Gene3D" id="1.10.800.10">
    <property type="entry name" value="Aromatic amino acid hydroxylase"/>
    <property type="match status" value="1"/>
</dbReference>
<dbReference type="Proteomes" id="UP000075391">
    <property type="component" value="Unassembled WGS sequence"/>
</dbReference>
<keyword evidence="5 7" id="KW-0408">Iron</keyword>
<evidence type="ECO:0000313" key="9">
    <source>
        <dbReference type="EMBL" id="KYG70536.1"/>
    </source>
</evidence>
<evidence type="ECO:0000256" key="1">
    <source>
        <dbReference type="ARBA" id="ARBA00001954"/>
    </source>
</evidence>
<dbReference type="InterPro" id="IPR019774">
    <property type="entry name" value="Aromatic-AA_hydroxylase_C"/>
</dbReference>
<evidence type="ECO:0000256" key="3">
    <source>
        <dbReference type="ARBA" id="ARBA00022723"/>
    </source>
</evidence>
<gene>
    <name evidence="9" type="ORF">AZI85_00910</name>
</gene>
<reference evidence="9 10" key="1">
    <citation type="submission" date="2016-03" db="EMBL/GenBank/DDBJ databases">
        <authorList>
            <person name="Ploux O."/>
        </authorList>
    </citation>
    <scope>NUCLEOTIDE SEQUENCE [LARGE SCALE GENOMIC DNA]</scope>
    <source>
        <strain evidence="9 10">BER2</strain>
    </source>
</reference>
<evidence type="ECO:0000256" key="7">
    <source>
        <dbReference type="PIRSR" id="PIRSR601273-2"/>
    </source>
</evidence>